<feature type="region of interest" description="Disordered" evidence="7">
    <location>
        <begin position="324"/>
        <end position="438"/>
    </location>
</feature>
<dbReference type="PROSITE" id="PS50016">
    <property type="entry name" value="ZF_PHD_2"/>
    <property type="match status" value="1"/>
</dbReference>
<dbReference type="InterPro" id="IPR056618">
    <property type="entry name" value="Chromo_PTM"/>
</dbReference>
<comment type="caution">
    <text evidence="10">The sequence shown here is derived from an EMBL/GenBank/DDBJ whole genome shotgun (WGS) entry which is preliminary data.</text>
</comment>
<organism evidence="10 11">
    <name type="scientific">Tetracentron sinense</name>
    <name type="common">Spur-leaf</name>
    <dbReference type="NCBI Taxonomy" id="13715"/>
    <lineage>
        <taxon>Eukaryota</taxon>
        <taxon>Viridiplantae</taxon>
        <taxon>Streptophyta</taxon>
        <taxon>Embryophyta</taxon>
        <taxon>Tracheophyta</taxon>
        <taxon>Spermatophyta</taxon>
        <taxon>Magnoliopsida</taxon>
        <taxon>Trochodendrales</taxon>
        <taxon>Trochodendraceae</taxon>
        <taxon>Tetracentron</taxon>
    </lineage>
</organism>
<dbReference type="Gene3D" id="3.30.40.10">
    <property type="entry name" value="Zinc/RING finger domain, C3HC4 (zinc finger)"/>
    <property type="match status" value="2"/>
</dbReference>
<keyword evidence="5" id="KW-0539">Nucleus</keyword>
<dbReference type="InterPro" id="IPR013083">
    <property type="entry name" value="Znf_RING/FYVE/PHD"/>
</dbReference>
<sequence length="1653" mass="183762">MEFVGRTVKKELQGFGILSGVINSYDPSSGFFEIVFEDGDSEELDFDEVVLLLEGMVEPATSELIEKQSCGRRPKKRRREDPKWEIRDDSGKSTDSFVKDICSEEGSEETQMEDKVIHGGSSDTLDNECWIGRNLEETVLVNGNSNENVSSVGLNLNVTFEENLKKNDYFDVNLKENGAFDGNLERGDSLGSAEKTQKREGCVDLNLCFHDETEITNSNTGGDLEKNTSPQMLEETRMEELGDGGYGKKIDLFGPVEEAQMKGSISNGSLEEDIYSGVLEETPVKGTSGLGEHVMGDSCLGFVEGIQEEGMDFSRDSKGNDYGVFDLNEGTSDAGVVENQGNGSDLGTPEKDENSRKKRKRISEDLKSTRGTMLRRSTRRMTTSSSQIDISSMEKTQAVNDISSSPSVNADSDGKPIGSGCEESEEQSNLPGKLELPPSSENLKLDEIPILDLFSVYACLRSFSTLLFLSPFDLEAFVEALKCKLANSLIDFIHLSILQTLKIHLEFLSNEGSQSASGCLRSLNWDLLDLITWPLFMVEYLLLCGSRLKPGFDLSRLKLMSGDYYKQPAAVKLELLRCLCDDVIEAEAIRSELNKRTLASERIMDVDRTANTEICKKRKDLMDDLGGSCLTQETVDDTIDWNSDECCLCKMDGSLICCDGCPAAYHSRCVGVAKDLLPEGEWYCPECVIEKHEPWMKSRKSLRGAELLGIDPQGRLYFGSCGYLLVLDSCDTESLYYYYHRNDLNAVMQMLKSADILYSGIITAISMHWDIPVDSTGGKGPVDSHNRIISADLVMDSQISSISTFSLPVPYSETNEVKDEAFNEREPRENCVIAEDFGHPSYKVSQSANRLENVNANQLVEMPRPFASSEGPAEISQAATGIQSSQKTEADCLNKSVGTSKDSEITEKIQCSVGDCSLRSHECEVRNVECAIPGHTPSLKNPRKGDASQMQFETGYINYYSFAHISASVAEELMCKSLDNINADSNRSAEEIISLQLKAISKKSTKFCWPNVQKLNMDAQKENCGWCFSCKTPTDSGDCVFNTNNKNPAPESSKSEVVSLRSKSRKSHLIAVMCHILSLEDRLCGLLLGPWQDPHHTKLWRKSYLKAFNVAIVKHLLLALESNLRRVSLSAEWLKQVDSVVTMGSASHVMTNASSKHGIGKKRARFSEPESNSSSNAATRTGILWWRGGRLSRQVFHWKVLPRTLASKSARQAGCTKIPGILYPDGSEFAKRSKYVAWRASVETSTNLAQLAFQVRELDSNIRWDDLENTHLSSQLSKESRKLMRPFKKVTIRRKCIEGTSVKYLLDFGKRKTIPDIVIKHGFMLEASSSERKKYWLDESHVPLYLLKAFEEKKLARKSNTKTNSRKHPELGGRVMKKPSKKSWLSYLLSKVEKSENYQCGHCNKDVLVREAAKCQYCKDWFHGDALGLTVENIVNLLGFRCHMCLKSNPPVCPHWQDVTNDGVRLCESKNNAGDECVVDVSDVDQLPSVSCEKQRFSPHEDSPGSFRLHGSINKEQKVGTPPDSCQAHILECVTESEKGHISINEEQKEDAILVSIDEEQKPDALTDSCRTLMLEESITDSEKGNTIYVESLVEARHPSCKSDEDVVETGVELLGPKAGEGMTVITAIPEFVVAGTLGDSSELHRVTTLPPT</sequence>
<dbReference type="Pfam" id="PF02791">
    <property type="entry name" value="DDT"/>
    <property type="match status" value="1"/>
</dbReference>
<comment type="subcellular location">
    <subcellularLocation>
        <location evidence="1">Nucleus</location>
    </subcellularLocation>
</comment>
<dbReference type="Pfam" id="PF00628">
    <property type="entry name" value="PHD"/>
    <property type="match status" value="1"/>
</dbReference>
<evidence type="ECO:0000313" key="10">
    <source>
        <dbReference type="EMBL" id="KAF8398307.1"/>
    </source>
</evidence>
<dbReference type="PROSITE" id="PS01359">
    <property type="entry name" value="ZF_PHD_1"/>
    <property type="match status" value="1"/>
</dbReference>
<dbReference type="EMBL" id="JABCRI010000011">
    <property type="protein sequence ID" value="KAF8398307.1"/>
    <property type="molecule type" value="Genomic_DNA"/>
</dbReference>
<dbReference type="InterPro" id="IPR011011">
    <property type="entry name" value="Znf_FYVE_PHD"/>
</dbReference>
<dbReference type="InterPro" id="IPR018501">
    <property type="entry name" value="DDT_dom"/>
</dbReference>
<keyword evidence="3 6" id="KW-0863">Zinc-finger</keyword>
<dbReference type="InterPro" id="IPR047365">
    <property type="entry name" value="Tudor_AtPTM-like"/>
</dbReference>
<evidence type="ECO:0000256" key="2">
    <source>
        <dbReference type="ARBA" id="ARBA00022723"/>
    </source>
</evidence>
<evidence type="ECO:0000259" key="9">
    <source>
        <dbReference type="PROSITE" id="PS50827"/>
    </source>
</evidence>
<feature type="domain" description="PHD-type" evidence="8">
    <location>
        <begin position="643"/>
        <end position="690"/>
    </location>
</feature>
<evidence type="ECO:0000256" key="4">
    <source>
        <dbReference type="ARBA" id="ARBA00022833"/>
    </source>
</evidence>
<dbReference type="GO" id="GO:0000785">
    <property type="term" value="C:chromatin"/>
    <property type="evidence" value="ECO:0007669"/>
    <property type="project" value="UniProtKB-ARBA"/>
</dbReference>
<keyword evidence="2" id="KW-0479">Metal-binding</keyword>
<dbReference type="OMA" id="IDRHKPW"/>
<feature type="compositionally biased region" description="Basic and acidic residues" evidence="7">
    <location>
        <begin position="79"/>
        <end position="97"/>
    </location>
</feature>
<protein>
    <submittedName>
        <fullName evidence="10">Uncharacterized protein</fullName>
    </submittedName>
</protein>
<dbReference type="SMART" id="SM00249">
    <property type="entry name" value="PHD"/>
    <property type="match status" value="2"/>
</dbReference>
<dbReference type="PANTHER" id="PTHR46508:SF5">
    <property type="entry name" value="PHD-FINGER AND DNA BINDING DOMAIN-CONTAINING PROTEIN"/>
    <property type="match status" value="1"/>
</dbReference>
<dbReference type="SMART" id="SM00571">
    <property type="entry name" value="DDT"/>
    <property type="match status" value="1"/>
</dbReference>
<accession>A0A834Z236</accession>
<dbReference type="PANTHER" id="PTHR46508">
    <property type="entry name" value="PHD FINGER FAMILY PROTEIN"/>
    <property type="match status" value="1"/>
</dbReference>
<evidence type="ECO:0000256" key="3">
    <source>
        <dbReference type="ARBA" id="ARBA00022771"/>
    </source>
</evidence>
<dbReference type="OrthoDB" id="784962at2759"/>
<dbReference type="Pfam" id="PF21743">
    <property type="entry name" value="PTM_DIR17_Tudor"/>
    <property type="match status" value="1"/>
</dbReference>
<dbReference type="Proteomes" id="UP000655225">
    <property type="component" value="Unassembled WGS sequence"/>
</dbReference>
<dbReference type="PROSITE" id="PS50827">
    <property type="entry name" value="DDT"/>
    <property type="match status" value="1"/>
</dbReference>
<reference evidence="10 11" key="1">
    <citation type="submission" date="2020-04" db="EMBL/GenBank/DDBJ databases">
        <title>Plant Genome Project.</title>
        <authorList>
            <person name="Zhang R.-G."/>
        </authorList>
    </citation>
    <scope>NUCLEOTIDE SEQUENCE [LARGE SCALE GENOMIC DNA]</scope>
    <source>
        <strain evidence="10">YNK0</strain>
        <tissue evidence="10">Leaf</tissue>
    </source>
</reference>
<name>A0A834Z236_TETSI</name>
<evidence type="ECO:0000256" key="7">
    <source>
        <dbReference type="SAM" id="MobiDB-lite"/>
    </source>
</evidence>
<proteinExistence type="predicted"/>
<dbReference type="InterPro" id="IPR001965">
    <property type="entry name" value="Znf_PHD"/>
</dbReference>
<feature type="compositionally biased region" description="Low complexity" evidence="7">
    <location>
        <begin position="369"/>
        <end position="386"/>
    </location>
</feature>
<gene>
    <name evidence="10" type="ORF">HHK36_017234</name>
</gene>
<dbReference type="SUPFAM" id="SSF57903">
    <property type="entry name" value="FYVE/PHD zinc finger"/>
    <property type="match status" value="2"/>
</dbReference>
<dbReference type="InterPro" id="IPR028942">
    <property type="entry name" value="WHIM1_dom"/>
</dbReference>
<dbReference type="CDD" id="cd15532">
    <property type="entry name" value="PHD2_CHD_II"/>
    <property type="match status" value="1"/>
</dbReference>
<feature type="region of interest" description="Disordered" evidence="7">
    <location>
        <begin position="68"/>
        <end position="97"/>
    </location>
</feature>
<dbReference type="Pfam" id="PF15612">
    <property type="entry name" value="WHIM1"/>
    <property type="match status" value="1"/>
</dbReference>
<feature type="compositionally biased region" description="Polar residues" evidence="7">
    <location>
        <begin position="387"/>
        <end position="410"/>
    </location>
</feature>
<dbReference type="InterPro" id="IPR019787">
    <property type="entry name" value="Znf_PHD-finger"/>
</dbReference>
<dbReference type="GO" id="GO:0005634">
    <property type="term" value="C:nucleus"/>
    <property type="evidence" value="ECO:0007669"/>
    <property type="project" value="UniProtKB-SubCell"/>
</dbReference>
<dbReference type="InterPro" id="IPR019786">
    <property type="entry name" value="Zinc_finger_PHD-type_CS"/>
</dbReference>
<feature type="domain" description="DDT" evidence="9">
    <location>
        <begin position="447"/>
        <end position="507"/>
    </location>
</feature>
<evidence type="ECO:0000313" key="11">
    <source>
        <dbReference type="Proteomes" id="UP000655225"/>
    </source>
</evidence>
<keyword evidence="4" id="KW-0862">Zinc</keyword>
<evidence type="ECO:0000256" key="6">
    <source>
        <dbReference type="PROSITE-ProRule" id="PRU00146"/>
    </source>
</evidence>
<dbReference type="Pfam" id="PF24294">
    <property type="entry name" value="Chromo_PTM"/>
    <property type="match status" value="1"/>
</dbReference>
<dbReference type="GO" id="GO:0008270">
    <property type="term" value="F:zinc ion binding"/>
    <property type="evidence" value="ECO:0007669"/>
    <property type="project" value="UniProtKB-KW"/>
</dbReference>
<keyword evidence="11" id="KW-1185">Reference proteome</keyword>
<evidence type="ECO:0000256" key="5">
    <source>
        <dbReference type="ARBA" id="ARBA00023242"/>
    </source>
</evidence>
<evidence type="ECO:0000259" key="8">
    <source>
        <dbReference type="PROSITE" id="PS50016"/>
    </source>
</evidence>
<evidence type="ECO:0000256" key="1">
    <source>
        <dbReference type="ARBA" id="ARBA00004123"/>
    </source>
</evidence>